<dbReference type="InterPro" id="IPR047738">
    <property type="entry name" value="SAV_2336-like_N"/>
</dbReference>
<evidence type="ECO:0000313" key="3">
    <source>
        <dbReference type="Proteomes" id="UP000002484"/>
    </source>
</evidence>
<dbReference type="STRING" id="298654.FraEuI1c_2926"/>
<evidence type="ECO:0000256" key="1">
    <source>
        <dbReference type="SAM" id="MobiDB-lite"/>
    </source>
</evidence>
<dbReference type="SUPFAM" id="SSF48452">
    <property type="entry name" value="TPR-like"/>
    <property type="match status" value="2"/>
</dbReference>
<feature type="compositionally biased region" description="Basic and acidic residues" evidence="1">
    <location>
        <begin position="61"/>
        <end position="70"/>
    </location>
</feature>
<dbReference type="Proteomes" id="UP000002484">
    <property type="component" value="Chromosome"/>
</dbReference>
<dbReference type="PANTHER" id="PTHR46082:SF6">
    <property type="entry name" value="AAA+ ATPASE DOMAIN-CONTAINING PROTEIN-RELATED"/>
    <property type="match status" value="1"/>
</dbReference>
<dbReference type="Gene3D" id="3.40.50.300">
    <property type="entry name" value="P-loop containing nucleotide triphosphate hydrolases"/>
    <property type="match status" value="1"/>
</dbReference>
<dbReference type="InterPro" id="IPR053137">
    <property type="entry name" value="NLR-like"/>
</dbReference>
<dbReference type="InterPro" id="IPR027417">
    <property type="entry name" value="P-loop_NTPase"/>
</dbReference>
<dbReference type="SUPFAM" id="SSF52540">
    <property type="entry name" value="P-loop containing nucleoside triphosphate hydrolases"/>
    <property type="match status" value="1"/>
</dbReference>
<dbReference type="PANTHER" id="PTHR46082">
    <property type="entry name" value="ATP/GTP-BINDING PROTEIN-RELATED"/>
    <property type="match status" value="1"/>
</dbReference>
<feature type="region of interest" description="Disordered" evidence="1">
    <location>
        <begin position="28"/>
        <end position="128"/>
    </location>
</feature>
<dbReference type="InParanoid" id="E3J972"/>
<dbReference type="EMBL" id="CP002299">
    <property type="protein sequence ID" value="ADP80951.1"/>
    <property type="molecule type" value="Genomic_DNA"/>
</dbReference>
<feature type="compositionally biased region" description="Low complexity" evidence="1">
    <location>
        <begin position="73"/>
        <end position="84"/>
    </location>
</feature>
<dbReference type="Pfam" id="PF13374">
    <property type="entry name" value="TPR_10"/>
    <property type="match status" value="5"/>
</dbReference>
<proteinExistence type="predicted"/>
<feature type="region of interest" description="Disordered" evidence="1">
    <location>
        <begin position="347"/>
        <end position="378"/>
    </location>
</feature>
<gene>
    <name evidence="2" type="ordered locus">FraEuI1c_2926</name>
</gene>
<dbReference type="OrthoDB" id="580767at2"/>
<feature type="compositionally biased region" description="Basic and acidic residues" evidence="1">
    <location>
        <begin position="39"/>
        <end position="49"/>
    </location>
</feature>
<evidence type="ECO:0000313" key="2">
    <source>
        <dbReference type="EMBL" id="ADP80951.1"/>
    </source>
</evidence>
<protein>
    <submittedName>
        <fullName evidence="2">Putative ATP/GTP binding protein</fullName>
    </submittedName>
</protein>
<dbReference type="RefSeq" id="WP_013424069.1">
    <property type="nucleotide sequence ID" value="NC_014666.1"/>
</dbReference>
<dbReference type="Gene3D" id="1.25.40.10">
    <property type="entry name" value="Tetratricopeptide repeat domain"/>
    <property type="match status" value="3"/>
</dbReference>
<accession>E3J972</accession>
<dbReference type="HOGENOM" id="CLU_005905_0_0_11"/>
<dbReference type="InterPro" id="IPR011990">
    <property type="entry name" value="TPR-like_helical_dom_sf"/>
</dbReference>
<dbReference type="NCBIfam" id="NF040586">
    <property type="entry name" value="FxSxx_TPR"/>
    <property type="match status" value="1"/>
</dbReference>
<keyword evidence="3" id="KW-1185">Reference proteome</keyword>
<dbReference type="eggNOG" id="COG2909">
    <property type="taxonomic scope" value="Bacteria"/>
</dbReference>
<sequence>MTPAGVPARGQPVDPRDLADALWLAAVAADLPPPAPRAARGDDETERSGPDPASSRLTGRPGREADRASPRDGSPGSPAGSAPAVDERAGDQSSESSTRDRGTSTRPRSAGWASARRRRGGWSEPAPPTLESLVTQWREVHQALNVARQWVPSSRDVVLDDEATARHLADGHWRPVYRPVPERRWSLTLVVDDNWTMSVWQSLVPRLVAMLERLGVFEDVRLCFLDTDVDDARDLRLRGSRRAPNGFSPSRLLEPPGRRVIWVLTDGMGTAWRRGLAGRAVWTWARRLPVALLGAVPRSTLRYTGLEENQGLRPVTDGQAIAVPLLEPHPTSLARWAARLTQDGAGGGELPTVLVSPAPPEPGPPTGDGGDPARGPALPRRQVDAFRSAASPVAFDLATHLAAAPITRSTLRPLLRMVEGPPGRTTAALSELFAHGLLYPVAGSSADETDIAYEFAPGLRERLLPYCSRAETARVLRTVSADLGPKVTAVRHLAAALLDPDGVPIPAVTPETEDFVAVEAVAFAALSGPYLPRARRLQAALAQPTPAPIGRVPAVWGRVPPRNPRFTGREELLEEVRVNLRQRSAAPDVPAAITGMVGVGKTQVATEYTYRFSSDYDIVWWISAEHSTLIAASLMDLGRELNMDVGTEADSAVRRVVDALRAGQPYSRWLLVFDNANEIEMVRNYFPTGTAGDILIVARNTAWLRLARCVEVGPFTRSESIEMLRLDDRLDEGIDLPVADADRLAAALGDLPLAVDQASIWCRETGMPVGEYLRLFEDRNVNLAGSLPAYDISIDVAWSLALDRIEQSSPSACRIAQLVAFLAPLPIRRKFLFDGLAALSMPEFDAVPLRPVEMARAVGDLNRYGLTRVGPGDDTILMQTLVQPVVVNRMPPGERDLVRGAARALLAVGDPGTPDDPAAWPLYAELYPHLLATDAADSGDPRVRETLVNEVIYLFRWGDHERSLELATQVHETWEQTIGEEAPEMVRLAGWLGRLHHANGHYDEAARINSRALELCARVHGDAHPETLLAMGNRVADLVAAGDFHGCLELADERSRRATEALGPRDPATLVAAHDVGAALRLVGRYDEARRADQETWSLRAAVLGENNLDTLRTVLGLTIGQRETGDYVGAPRRQERIVERLVEAVGGRRDHIDVLTAQNQLAVALRKAGLHAEALRVARDVRTQLDRRYGRDHPRTIAASLALSAALSADLRNTGNLSEARELAEEALGRCERAFGPPHPHTRAAAVSLALAVRHCGDVARAVELDTVSLDVLADRLGPDHPYTLAAAANLASDLFAAGEFERALERDQDTIVRCRRTLGGDHPETLLITINLAQDLRALDRAEEGVRLNGATVERLTRVLGAQHQAVKNATAWMRSDFDIDPEQL</sequence>
<reference evidence="2 3" key="1">
    <citation type="submission" date="2010-10" db="EMBL/GenBank/DDBJ databases">
        <title>Complete sequence of Frankia sp. EuI1c.</title>
        <authorList>
            <consortium name="US DOE Joint Genome Institute"/>
            <person name="Lucas S."/>
            <person name="Copeland A."/>
            <person name="Lapidus A."/>
            <person name="Cheng J.-F."/>
            <person name="Bruce D."/>
            <person name="Goodwin L."/>
            <person name="Pitluck S."/>
            <person name="Chertkov O."/>
            <person name="Detter J.C."/>
            <person name="Han C."/>
            <person name="Tapia R."/>
            <person name="Land M."/>
            <person name="Hauser L."/>
            <person name="Jeffries C."/>
            <person name="Kyrpides N."/>
            <person name="Ivanova N."/>
            <person name="Mikhailova N."/>
            <person name="Beauchemin N."/>
            <person name="Sen A."/>
            <person name="Sur S.A."/>
            <person name="Gtari M."/>
            <person name="Wall L."/>
            <person name="Tisa L."/>
            <person name="Woyke T."/>
        </authorList>
    </citation>
    <scope>NUCLEOTIDE SEQUENCE [LARGE SCALE GENOMIC DNA]</scope>
    <source>
        <strain evidence="3">DSM 45817 / CECT 9037 / EuI1c</strain>
    </source>
</reference>
<dbReference type="KEGG" id="fri:FraEuI1c_2926"/>
<organism evidence="2 3">
    <name type="scientific">Pseudofrankia inefficax (strain DSM 45817 / CECT 9037 / DDB 130130 / EuI1c)</name>
    <name type="common">Frankia inefficax</name>
    <dbReference type="NCBI Taxonomy" id="298654"/>
    <lineage>
        <taxon>Bacteria</taxon>
        <taxon>Bacillati</taxon>
        <taxon>Actinomycetota</taxon>
        <taxon>Actinomycetes</taxon>
        <taxon>Frankiales</taxon>
        <taxon>Frankiaceae</taxon>
        <taxon>Pseudofrankia</taxon>
    </lineage>
</organism>
<dbReference type="NCBIfam" id="NF041121">
    <property type="entry name" value="SAV_2336_NTERM"/>
    <property type="match status" value="1"/>
</dbReference>
<name>E3J972_PSEI1</name>